<dbReference type="Proteomes" id="UP000188318">
    <property type="component" value="Unassembled WGS sequence"/>
</dbReference>
<dbReference type="VEuPathDB" id="FungiDB:ASPCADRAFT_125908"/>
<evidence type="ECO:0000256" key="3">
    <source>
        <dbReference type="ARBA" id="ARBA00022917"/>
    </source>
</evidence>
<sequence>MKHMRRLIPATRALHQILLTPLPTFRPQFPRLGPRLNDTPSRFYSPTSSLFKFRAKSNPRALPQYILDEDIGSQFIQVVNENNSLDPPASLREVLQSINRSDDCLLQVSAGSEGRIPICKIVNKFELREQAKEKAKAPRDGLKQLELNWAIDSHDLSHRMKQLTTFLEKGRKVEVILTKKKRKRAPTVEEVKTLMERVLDTVREAKAAPVRPMEGEPGRHVVLVVKKDG</sequence>
<reference evidence="5" key="1">
    <citation type="journal article" date="2017" name="Genome Biol.">
        <title>Comparative genomics reveals high biological diversity and specific adaptations in the industrially and medically important fungal genus Aspergillus.</title>
        <authorList>
            <person name="de Vries R.P."/>
            <person name="Riley R."/>
            <person name="Wiebenga A."/>
            <person name="Aguilar-Osorio G."/>
            <person name="Amillis S."/>
            <person name="Uchima C.A."/>
            <person name="Anderluh G."/>
            <person name="Asadollahi M."/>
            <person name="Askin M."/>
            <person name="Barry K."/>
            <person name="Battaglia E."/>
            <person name="Bayram O."/>
            <person name="Benocci T."/>
            <person name="Braus-Stromeyer S.A."/>
            <person name="Caldana C."/>
            <person name="Canovas D."/>
            <person name="Cerqueira G.C."/>
            <person name="Chen F."/>
            <person name="Chen W."/>
            <person name="Choi C."/>
            <person name="Clum A."/>
            <person name="Dos Santos R.A."/>
            <person name="Damasio A.R."/>
            <person name="Diallinas G."/>
            <person name="Emri T."/>
            <person name="Fekete E."/>
            <person name="Flipphi M."/>
            <person name="Freyberg S."/>
            <person name="Gallo A."/>
            <person name="Gournas C."/>
            <person name="Habgood R."/>
            <person name="Hainaut M."/>
            <person name="Harispe M.L."/>
            <person name="Henrissat B."/>
            <person name="Hilden K.S."/>
            <person name="Hope R."/>
            <person name="Hossain A."/>
            <person name="Karabika E."/>
            <person name="Karaffa L."/>
            <person name="Karanyi Z."/>
            <person name="Krasevec N."/>
            <person name="Kuo A."/>
            <person name="Kusch H."/>
            <person name="LaButti K."/>
            <person name="Lagendijk E.L."/>
            <person name="Lapidus A."/>
            <person name="Levasseur A."/>
            <person name="Lindquist E."/>
            <person name="Lipzen A."/>
            <person name="Logrieco A.F."/>
            <person name="MacCabe A."/>
            <person name="Maekelae M.R."/>
            <person name="Malavazi I."/>
            <person name="Melin P."/>
            <person name="Meyer V."/>
            <person name="Mielnichuk N."/>
            <person name="Miskei M."/>
            <person name="Molnar A.P."/>
            <person name="Mule G."/>
            <person name="Ngan C.Y."/>
            <person name="Orejas M."/>
            <person name="Orosz E."/>
            <person name="Ouedraogo J.P."/>
            <person name="Overkamp K.M."/>
            <person name="Park H.-S."/>
            <person name="Perrone G."/>
            <person name="Piumi F."/>
            <person name="Punt P.J."/>
            <person name="Ram A.F."/>
            <person name="Ramon A."/>
            <person name="Rauscher S."/>
            <person name="Record E."/>
            <person name="Riano-Pachon D.M."/>
            <person name="Robert V."/>
            <person name="Roehrig J."/>
            <person name="Ruller R."/>
            <person name="Salamov A."/>
            <person name="Salih N.S."/>
            <person name="Samson R.A."/>
            <person name="Sandor E."/>
            <person name="Sanguinetti M."/>
            <person name="Schuetze T."/>
            <person name="Sepcic K."/>
            <person name="Shelest E."/>
            <person name="Sherlock G."/>
            <person name="Sophianopoulou V."/>
            <person name="Squina F.M."/>
            <person name="Sun H."/>
            <person name="Susca A."/>
            <person name="Todd R.B."/>
            <person name="Tsang A."/>
            <person name="Unkles S.E."/>
            <person name="van de Wiele N."/>
            <person name="van Rossen-Uffink D."/>
            <person name="Oliveira J.V."/>
            <person name="Vesth T.C."/>
            <person name="Visser J."/>
            <person name="Yu J.-H."/>
            <person name="Zhou M."/>
            <person name="Andersen M.R."/>
            <person name="Archer D.B."/>
            <person name="Baker S.E."/>
            <person name="Benoit I."/>
            <person name="Brakhage A.A."/>
            <person name="Braus G.H."/>
            <person name="Fischer R."/>
            <person name="Frisvad J.C."/>
            <person name="Goldman G.H."/>
            <person name="Houbraken J."/>
            <person name="Oakley B."/>
            <person name="Pocsi I."/>
            <person name="Scazzocchio C."/>
            <person name="Seiboth B."/>
            <person name="vanKuyk P.A."/>
            <person name="Wortman J."/>
            <person name="Dyer P.S."/>
            <person name="Grigoriev I.V."/>
        </authorList>
    </citation>
    <scope>NUCLEOTIDE SEQUENCE [LARGE SCALE GENOMIC DNA]</scope>
    <source>
        <strain evidence="5">ITEM 5010</strain>
    </source>
</reference>
<dbReference type="Gene3D" id="3.10.20.80">
    <property type="entry name" value="Translation initiation factor 3 (IF-3), N-terminal domain"/>
    <property type="match status" value="1"/>
</dbReference>
<dbReference type="InterPro" id="IPR001288">
    <property type="entry name" value="Translation_initiation_fac_3"/>
</dbReference>
<dbReference type="InterPro" id="IPR036787">
    <property type="entry name" value="T_IF-3_N_sf"/>
</dbReference>
<organism evidence="4 5">
    <name type="scientific">Aspergillus carbonarius (strain ITEM 5010)</name>
    <dbReference type="NCBI Taxonomy" id="602072"/>
    <lineage>
        <taxon>Eukaryota</taxon>
        <taxon>Fungi</taxon>
        <taxon>Dikarya</taxon>
        <taxon>Ascomycota</taxon>
        <taxon>Pezizomycotina</taxon>
        <taxon>Eurotiomycetes</taxon>
        <taxon>Eurotiomycetidae</taxon>
        <taxon>Eurotiales</taxon>
        <taxon>Aspergillaceae</taxon>
        <taxon>Aspergillus</taxon>
        <taxon>Aspergillus subgen. Circumdati</taxon>
    </lineage>
</organism>
<dbReference type="OMA" id="GTQTKAM"/>
<accession>A0A1R3S2G9</accession>
<dbReference type="InterPro" id="IPR036788">
    <property type="entry name" value="T_IF-3_C_sf"/>
</dbReference>
<dbReference type="GO" id="GO:0070124">
    <property type="term" value="P:mitochondrial translational initiation"/>
    <property type="evidence" value="ECO:0007669"/>
    <property type="project" value="TreeGrafter"/>
</dbReference>
<dbReference type="PANTHER" id="PTHR10938:SF0">
    <property type="entry name" value="TRANSLATION INITIATION FACTOR IF-3, MITOCHONDRIAL"/>
    <property type="match status" value="1"/>
</dbReference>
<dbReference type="PANTHER" id="PTHR10938">
    <property type="entry name" value="TRANSLATION INITIATION FACTOR IF-3"/>
    <property type="match status" value="1"/>
</dbReference>
<dbReference type="AlphaFoldDB" id="A0A1R3S2G9"/>
<dbReference type="GO" id="GO:0003743">
    <property type="term" value="F:translation initiation factor activity"/>
    <property type="evidence" value="ECO:0007669"/>
    <property type="project" value="UniProtKB-KW"/>
</dbReference>
<comment type="similarity">
    <text evidence="1">Belongs to the IF-3 family.</text>
</comment>
<evidence type="ECO:0000313" key="4">
    <source>
        <dbReference type="EMBL" id="OOG00898.1"/>
    </source>
</evidence>
<name>A0A1R3S2G9_ASPC5</name>
<dbReference type="GO" id="GO:0005739">
    <property type="term" value="C:mitochondrion"/>
    <property type="evidence" value="ECO:0007669"/>
    <property type="project" value="TreeGrafter"/>
</dbReference>
<dbReference type="SUPFAM" id="SSF55200">
    <property type="entry name" value="Translation initiation factor IF3, C-terminal domain"/>
    <property type="match status" value="1"/>
</dbReference>
<evidence type="ECO:0000256" key="1">
    <source>
        <dbReference type="ARBA" id="ARBA00005439"/>
    </source>
</evidence>
<dbReference type="EMBL" id="KV907493">
    <property type="protein sequence ID" value="OOG00898.1"/>
    <property type="molecule type" value="Genomic_DNA"/>
</dbReference>
<proteinExistence type="inferred from homology"/>
<dbReference type="GO" id="GO:0043022">
    <property type="term" value="F:ribosome binding"/>
    <property type="evidence" value="ECO:0007669"/>
    <property type="project" value="TreeGrafter"/>
</dbReference>
<keyword evidence="5" id="KW-1185">Reference proteome</keyword>
<dbReference type="STRING" id="602072.A0A1R3S2G9"/>
<keyword evidence="3" id="KW-0648">Protein biosynthesis</keyword>
<dbReference type="GO" id="GO:0032790">
    <property type="term" value="P:ribosome disassembly"/>
    <property type="evidence" value="ECO:0007669"/>
    <property type="project" value="TreeGrafter"/>
</dbReference>
<keyword evidence="2" id="KW-0396">Initiation factor</keyword>
<gene>
    <name evidence="4" type="ORF">ASPCADRAFT_125908</name>
</gene>
<evidence type="ECO:0000313" key="5">
    <source>
        <dbReference type="Proteomes" id="UP000188318"/>
    </source>
</evidence>
<dbReference type="Gene3D" id="3.30.110.10">
    <property type="entry name" value="Translation initiation factor 3 (IF-3), C-terminal domain"/>
    <property type="match status" value="1"/>
</dbReference>
<protein>
    <submittedName>
        <fullName evidence="4">Uncharacterized protein</fullName>
    </submittedName>
</protein>
<evidence type="ECO:0000256" key="2">
    <source>
        <dbReference type="ARBA" id="ARBA00022540"/>
    </source>
</evidence>